<feature type="transmembrane region" description="Helical" evidence="2">
    <location>
        <begin position="12"/>
        <end position="36"/>
    </location>
</feature>
<sequence>MTPKALKTWSWLHKWSSLVCTVFMLLLCLTGLPLIFHHEIGHLLGTEVEAPPMPGETRRVSLDRVLEVARAQHPDRIVQFASQDEDDPNVWFVTLTHTPDPTTDFRSVAVDGRTGAILAQPRFDQGFMYVMYKLHVDLFAGLPGKLFLGFMGLLLLVAIVSGVVLYAPFMRKLDFGTVREQRSTRVKWLDLHNLLGIVTLVWAFVVGGTGMINTWADLVIKYWQHDQLSALLAPYAGQPVTPQAERGSLQKSLDAALERAPGTRLSFIAFPGTAFSSPHHNTFFLRGSEPLTSRLYQPVLVDARTAQVTAAPALPWYLTALLISQPLHFGDYAGMPMQILWALLDIATIIVLGSGLYLWLKKGSGATQKDREASSRRQRDGAPEGAPLEPSAVRTAGNG</sequence>
<feature type="domain" description="PepSY" evidence="3">
    <location>
        <begin position="60"/>
        <end position="120"/>
    </location>
</feature>
<dbReference type="PANTHER" id="PTHR34219:SF3">
    <property type="entry name" value="BLL7967 PROTEIN"/>
    <property type="match status" value="1"/>
</dbReference>
<feature type="transmembrane region" description="Helical" evidence="2">
    <location>
        <begin position="191"/>
        <end position="212"/>
    </location>
</feature>
<dbReference type="RefSeq" id="WP_011796085.1">
    <property type="nucleotide sequence ID" value="NZ_CP029373.1"/>
</dbReference>
<feature type="transmembrane region" description="Helical" evidence="2">
    <location>
        <begin position="146"/>
        <end position="170"/>
    </location>
</feature>
<evidence type="ECO:0000256" key="1">
    <source>
        <dbReference type="SAM" id="MobiDB-lite"/>
    </source>
</evidence>
<evidence type="ECO:0000256" key="2">
    <source>
        <dbReference type="SAM" id="Phobius"/>
    </source>
</evidence>
<feature type="region of interest" description="Disordered" evidence="1">
    <location>
        <begin position="365"/>
        <end position="399"/>
    </location>
</feature>
<dbReference type="InterPro" id="IPR025711">
    <property type="entry name" value="PepSY"/>
</dbReference>
<organism evidence="4 5">
    <name type="scientific">Paracidovorax citrulli</name>
    <name type="common">Acidovorax citrulli</name>
    <dbReference type="NCBI Taxonomy" id="80869"/>
    <lineage>
        <taxon>Bacteria</taxon>
        <taxon>Pseudomonadati</taxon>
        <taxon>Pseudomonadota</taxon>
        <taxon>Betaproteobacteria</taxon>
        <taxon>Burkholderiales</taxon>
        <taxon>Comamonadaceae</taxon>
        <taxon>Paracidovorax</taxon>
    </lineage>
</organism>
<keyword evidence="5" id="KW-1185">Reference proteome</keyword>
<dbReference type="InterPro" id="IPR005625">
    <property type="entry name" value="PepSY-ass_TM"/>
</dbReference>
<dbReference type="EMBL" id="CP127363">
    <property type="protein sequence ID" value="WIY46801.1"/>
    <property type="molecule type" value="Genomic_DNA"/>
</dbReference>
<dbReference type="Proteomes" id="UP001242732">
    <property type="component" value="Chromosome"/>
</dbReference>
<reference evidence="4 5" key="1">
    <citation type="submission" date="2023-06" db="EMBL/GenBank/DDBJ databases">
        <authorList>
            <person name="Ham H."/>
            <person name="Park D.S."/>
        </authorList>
    </citation>
    <scope>NUCLEOTIDE SEQUENCE [LARGE SCALE GENOMIC DNA]</scope>
    <source>
        <strain evidence="4 5">KACC 17005</strain>
    </source>
</reference>
<dbReference type="Pfam" id="PF03929">
    <property type="entry name" value="PepSY_TM"/>
    <property type="match status" value="1"/>
</dbReference>
<protein>
    <submittedName>
        <fullName evidence="4">PepSY domain-containing protein</fullName>
    </submittedName>
</protein>
<evidence type="ECO:0000313" key="4">
    <source>
        <dbReference type="EMBL" id="WIY46801.1"/>
    </source>
</evidence>
<feature type="compositionally biased region" description="Basic and acidic residues" evidence="1">
    <location>
        <begin position="368"/>
        <end position="382"/>
    </location>
</feature>
<evidence type="ECO:0000313" key="5">
    <source>
        <dbReference type="Proteomes" id="UP001242732"/>
    </source>
</evidence>
<keyword evidence="2" id="KW-0472">Membrane</keyword>
<gene>
    <name evidence="4" type="ORF">QRO08_13130</name>
</gene>
<dbReference type="PANTHER" id="PTHR34219">
    <property type="entry name" value="IRON-REGULATED INNER MEMBRANE PROTEIN-RELATED"/>
    <property type="match status" value="1"/>
</dbReference>
<accession>A0ABY9AIN1</accession>
<dbReference type="GeneID" id="79792691"/>
<proteinExistence type="predicted"/>
<keyword evidence="2" id="KW-0812">Transmembrane</keyword>
<keyword evidence="2" id="KW-1133">Transmembrane helix</keyword>
<dbReference type="Pfam" id="PF03413">
    <property type="entry name" value="PepSY"/>
    <property type="match status" value="1"/>
</dbReference>
<name>A0ABY9AIN1_PARCI</name>
<feature type="transmembrane region" description="Helical" evidence="2">
    <location>
        <begin position="339"/>
        <end position="360"/>
    </location>
</feature>
<evidence type="ECO:0000259" key="3">
    <source>
        <dbReference type="Pfam" id="PF03413"/>
    </source>
</evidence>